<protein>
    <recommendedName>
        <fullName evidence="3">DUF3791 domain-containing protein</fullName>
    </recommendedName>
</protein>
<dbReference type="Proteomes" id="UP000095495">
    <property type="component" value="Unassembled WGS sequence"/>
</dbReference>
<sequence>MTANPILLQKKYSRVIECFAKQQGLSLDAALDFFYHSLVYQLIRDGVSDMHCMSDAYLAEELEQEYEEKVPEKAVVKEKIK</sequence>
<name>A0A173RLG2_9FIRM</name>
<dbReference type="AlphaFoldDB" id="A0A173RLG2"/>
<dbReference type="EMBL" id="CYXV01000002">
    <property type="protein sequence ID" value="CUM78752.1"/>
    <property type="molecule type" value="Genomic_DNA"/>
</dbReference>
<evidence type="ECO:0008006" key="3">
    <source>
        <dbReference type="Google" id="ProtNLM"/>
    </source>
</evidence>
<dbReference type="RefSeq" id="WP_055261359.1">
    <property type="nucleotide sequence ID" value="NZ_CYXV01000002.1"/>
</dbReference>
<accession>A0A173RLG2</accession>
<proteinExistence type="predicted"/>
<evidence type="ECO:0000313" key="1">
    <source>
        <dbReference type="EMBL" id="CUM78752.1"/>
    </source>
</evidence>
<gene>
    <name evidence="1" type="ORF">ERS852420_00686</name>
</gene>
<evidence type="ECO:0000313" key="2">
    <source>
        <dbReference type="Proteomes" id="UP000095495"/>
    </source>
</evidence>
<organism evidence="1 2">
    <name type="scientific">Roseburia faecis</name>
    <dbReference type="NCBI Taxonomy" id="301302"/>
    <lineage>
        <taxon>Bacteria</taxon>
        <taxon>Bacillati</taxon>
        <taxon>Bacillota</taxon>
        <taxon>Clostridia</taxon>
        <taxon>Lachnospirales</taxon>
        <taxon>Lachnospiraceae</taxon>
        <taxon>Roseburia</taxon>
    </lineage>
</organism>
<reference evidence="1 2" key="1">
    <citation type="submission" date="2015-09" db="EMBL/GenBank/DDBJ databases">
        <authorList>
            <consortium name="Pathogen Informatics"/>
        </authorList>
    </citation>
    <scope>NUCLEOTIDE SEQUENCE [LARGE SCALE GENOMIC DNA]</scope>
    <source>
        <strain evidence="1 2">2789STDY5608863</strain>
    </source>
</reference>